<proteinExistence type="predicted"/>
<name>A0A653U4C9_BACMY</name>
<protein>
    <recommendedName>
        <fullName evidence="1">RNA polymerase sigma-70 region 4 domain-containing protein</fullName>
    </recommendedName>
</protein>
<dbReference type="Pfam" id="PF04545">
    <property type="entry name" value="Sigma70_r4"/>
    <property type="match status" value="1"/>
</dbReference>
<dbReference type="InterPro" id="IPR007630">
    <property type="entry name" value="RNA_pol_sigma70_r4"/>
</dbReference>
<feature type="domain" description="RNA polymerase sigma-70 region 4" evidence="1">
    <location>
        <begin position="91"/>
        <end position="115"/>
    </location>
</feature>
<evidence type="ECO:0000313" key="3">
    <source>
        <dbReference type="Proteomes" id="UP000437562"/>
    </source>
</evidence>
<evidence type="ECO:0000259" key="1">
    <source>
        <dbReference type="Pfam" id="PF04545"/>
    </source>
</evidence>
<reference evidence="2 3" key="1">
    <citation type="submission" date="2019-10" db="EMBL/GenBank/DDBJ databases">
        <authorList>
            <person name="Karimi E."/>
        </authorList>
    </citation>
    <scope>NUCLEOTIDE SEQUENCE [LARGE SCALE GENOMIC DNA]</scope>
    <source>
        <strain evidence="2">Bacillus sp. 71</strain>
    </source>
</reference>
<dbReference type="GO" id="GO:0003700">
    <property type="term" value="F:DNA-binding transcription factor activity"/>
    <property type="evidence" value="ECO:0007669"/>
    <property type="project" value="InterPro"/>
</dbReference>
<dbReference type="Proteomes" id="UP000437562">
    <property type="component" value="Unassembled WGS sequence"/>
</dbReference>
<dbReference type="RefSeq" id="WP_159147365.1">
    <property type="nucleotide sequence ID" value="NZ_JBEJVV010000040.1"/>
</dbReference>
<organism evidence="2 3">
    <name type="scientific">Bacillus mycoides</name>
    <dbReference type="NCBI Taxonomy" id="1405"/>
    <lineage>
        <taxon>Bacteria</taxon>
        <taxon>Bacillati</taxon>
        <taxon>Bacillota</taxon>
        <taxon>Bacilli</taxon>
        <taxon>Bacillales</taxon>
        <taxon>Bacillaceae</taxon>
        <taxon>Bacillus</taxon>
        <taxon>Bacillus cereus group</taxon>
    </lineage>
</organism>
<gene>
    <name evidence="2" type="ORF">BACI71_130007</name>
</gene>
<dbReference type="AlphaFoldDB" id="A0A653U4C9"/>
<evidence type="ECO:0000313" key="2">
    <source>
        <dbReference type="EMBL" id="VXB87980.1"/>
    </source>
</evidence>
<dbReference type="GO" id="GO:0006352">
    <property type="term" value="P:DNA-templated transcription initiation"/>
    <property type="evidence" value="ECO:0007669"/>
    <property type="project" value="InterPro"/>
</dbReference>
<accession>A0A653U4C9</accession>
<dbReference type="EMBL" id="CABWMC010000005">
    <property type="protein sequence ID" value="VXB87980.1"/>
    <property type="molecule type" value="Genomic_DNA"/>
</dbReference>
<sequence length="131" mass="14565">MDLIIQTFPLDGKTLYYVQCPVCKNNRILNSGANVSRIISDDTFRKLCGCTCDVKQVVKKVEVPKEAEKPAVQKEVTPKRTGKLLTAVINGKELTVKEIAETYDISTSTVRQRINAGKPESEIIAPTKKKK</sequence>